<dbReference type="InterPro" id="IPR036388">
    <property type="entry name" value="WH-like_DNA-bd_sf"/>
</dbReference>
<comment type="caution">
    <text evidence="2">The sequence shown here is derived from an EMBL/GenBank/DDBJ whole genome shotgun (WGS) entry which is preliminary data.</text>
</comment>
<feature type="non-terminal residue" evidence="2">
    <location>
        <position position="1"/>
    </location>
</feature>
<feature type="domain" description="HTH luxR-type" evidence="1">
    <location>
        <begin position="13"/>
        <end position="70"/>
    </location>
</feature>
<sequence length="76" mass="7892">ELPAADGGSGAAPGGLSPMERRVLVAMCTVGKDEAGARELGVSVRTYRRHVAELMQTLGAASRAQAALLARERGWS</sequence>
<dbReference type="Pfam" id="PF00196">
    <property type="entry name" value="GerE"/>
    <property type="match status" value="1"/>
</dbReference>
<name>A0ABU2QV39_9ACTN</name>
<dbReference type="InterPro" id="IPR016032">
    <property type="entry name" value="Sig_transdc_resp-reg_C-effctor"/>
</dbReference>
<dbReference type="Gene3D" id="1.10.10.10">
    <property type="entry name" value="Winged helix-like DNA-binding domain superfamily/Winged helix DNA-binding domain"/>
    <property type="match status" value="1"/>
</dbReference>
<dbReference type="SUPFAM" id="SSF46894">
    <property type="entry name" value="C-terminal effector domain of the bipartite response regulators"/>
    <property type="match status" value="1"/>
</dbReference>
<gene>
    <name evidence="2" type="ORF">RM528_34490</name>
</gene>
<protein>
    <submittedName>
        <fullName evidence="2">Helix-turn-helix transcriptional regulator</fullName>
    </submittedName>
</protein>
<dbReference type="Proteomes" id="UP001180503">
    <property type="component" value="Unassembled WGS sequence"/>
</dbReference>
<dbReference type="RefSeq" id="WP_311711664.1">
    <property type="nucleotide sequence ID" value="NZ_JAVRFB010000202.1"/>
</dbReference>
<reference evidence="3" key="1">
    <citation type="submission" date="2023-07" db="EMBL/GenBank/DDBJ databases">
        <title>30 novel species of actinomycetes from the DSMZ collection.</title>
        <authorList>
            <person name="Nouioui I."/>
        </authorList>
    </citation>
    <scope>NUCLEOTIDE SEQUENCE [LARGE SCALE GENOMIC DNA]</scope>
    <source>
        <strain evidence="3">DSM 41635</strain>
    </source>
</reference>
<evidence type="ECO:0000313" key="3">
    <source>
        <dbReference type="Proteomes" id="UP001180503"/>
    </source>
</evidence>
<proteinExistence type="predicted"/>
<dbReference type="InterPro" id="IPR000792">
    <property type="entry name" value="Tscrpt_reg_LuxR_C"/>
</dbReference>
<evidence type="ECO:0000259" key="1">
    <source>
        <dbReference type="SMART" id="SM00421"/>
    </source>
</evidence>
<accession>A0ABU2QV39</accession>
<organism evidence="2 3">
    <name type="scientific">Streptomyces edwardsiae</name>
    <dbReference type="NCBI Taxonomy" id="3075527"/>
    <lineage>
        <taxon>Bacteria</taxon>
        <taxon>Bacillati</taxon>
        <taxon>Actinomycetota</taxon>
        <taxon>Actinomycetes</taxon>
        <taxon>Kitasatosporales</taxon>
        <taxon>Streptomycetaceae</taxon>
        <taxon>Streptomyces</taxon>
    </lineage>
</organism>
<dbReference type="SMART" id="SM00421">
    <property type="entry name" value="HTH_LUXR"/>
    <property type="match status" value="1"/>
</dbReference>
<dbReference type="EMBL" id="JAVRFB010000202">
    <property type="protein sequence ID" value="MDT0406950.1"/>
    <property type="molecule type" value="Genomic_DNA"/>
</dbReference>
<evidence type="ECO:0000313" key="2">
    <source>
        <dbReference type="EMBL" id="MDT0406950.1"/>
    </source>
</evidence>